<dbReference type="RefSeq" id="WP_034243682.1">
    <property type="nucleotide sequence ID" value="NZ_AQRA01000007.1"/>
</dbReference>
<evidence type="ECO:0008006" key="3">
    <source>
        <dbReference type="Google" id="ProtNLM"/>
    </source>
</evidence>
<dbReference type="STRING" id="1317122.ATO12_20610"/>
<comment type="caution">
    <text evidence="1">The sequence shown here is derived from an EMBL/GenBank/DDBJ whole genome shotgun (WGS) entry which is preliminary data.</text>
</comment>
<keyword evidence="2" id="KW-1185">Reference proteome</keyword>
<dbReference type="InterPro" id="IPR011990">
    <property type="entry name" value="TPR-like_helical_dom_sf"/>
</dbReference>
<dbReference type="EMBL" id="AQRA01000007">
    <property type="protein sequence ID" value="EZH72540.1"/>
    <property type="molecule type" value="Genomic_DNA"/>
</dbReference>
<dbReference type="Pfam" id="PF12771">
    <property type="entry name" value="SusD-like_2"/>
    <property type="match status" value="1"/>
</dbReference>
<dbReference type="Gene3D" id="1.25.40.390">
    <property type="match status" value="1"/>
</dbReference>
<dbReference type="Proteomes" id="UP000023541">
    <property type="component" value="Unassembled WGS sequence"/>
</dbReference>
<reference evidence="1 2" key="1">
    <citation type="submission" date="2014-04" db="EMBL/GenBank/DDBJ databases">
        <title>Aquimarina sp. 22II-S11-z7 Genome Sequencing.</title>
        <authorList>
            <person name="Lai Q."/>
        </authorList>
    </citation>
    <scope>NUCLEOTIDE SEQUENCE [LARGE SCALE GENOMIC DNA]</scope>
    <source>
        <strain evidence="1 2">22II-S11-z7</strain>
    </source>
</reference>
<dbReference type="InterPro" id="IPR041662">
    <property type="entry name" value="SusD-like_2"/>
</dbReference>
<protein>
    <recommendedName>
        <fullName evidence="3">SusD/RagB family nutrient-binding outer membrane lipoprotein</fullName>
    </recommendedName>
</protein>
<proteinExistence type="predicted"/>
<name>A0A023BRC7_9FLAO</name>
<organism evidence="1 2">
    <name type="scientific">Aquimarina atlantica</name>
    <dbReference type="NCBI Taxonomy" id="1317122"/>
    <lineage>
        <taxon>Bacteria</taxon>
        <taxon>Pseudomonadati</taxon>
        <taxon>Bacteroidota</taxon>
        <taxon>Flavobacteriia</taxon>
        <taxon>Flavobacteriales</taxon>
        <taxon>Flavobacteriaceae</taxon>
        <taxon>Aquimarina</taxon>
    </lineage>
</organism>
<dbReference type="OrthoDB" id="725917at2"/>
<evidence type="ECO:0000313" key="2">
    <source>
        <dbReference type="Proteomes" id="UP000023541"/>
    </source>
</evidence>
<sequence>MKNINHKNYSNIKRQFFAIVLMFGCLTSSCTKDFEEINTNPNLPEESGADNIMGGVQYFTFAEPRFVAWRGNLLYSSQFSHQFSTSVAGSWWAGGDIYDNDQGWTNAVFDKSFTKSSLNLRNLLIKFGELEDTNGQAAAKIMMSLFYQKMTDIFGNVPYTEVIVPEFEVSPPKYDTQKVIYRSILENLKAQMDVIGNSTTTISGDRGDFIYEGDPQKWKILANTLRLRMALRSRDAFIADGDGAFIDGVIADCLLNPLIDETNEATLLRSRDPLVNGNLDGGFEDVYWGFGTGAGGNGVTGSKWILTDRLVNLMQDNNDPRLPEIAIEAENGGYAGGMPNVRVSPAWEDMSKPGPKIVGTSFSDIKDQVPVMVLTAAESYFLQAEAALLGYGGDANSLYQSGILASIDFWGGQDAGDFITNEPIATLSGATQDQLNQVYNQRWLASLTNGYESWALVRRVDMIPQITDNVNFWVSQPNNGNVPKRLQYSSTELISNSVNVQEAINAQGPDVMSTALWWDVN</sequence>
<dbReference type="SUPFAM" id="SSF48452">
    <property type="entry name" value="TPR-like"/>
    <property type="match status" value="1"/>
</dbReference>
<dbReference type="eggNOG" id="COG4198">
    <property type="taxonomic scope" value="Bacteria"/>
</dbReference>
<evidence type="ECO:0000313" key="1">
    <source>
        <dbReference type="EMBL" id="EZH72540.1"/>
    </source>
</evidence>
<dbReference type="PROSITE" id="PS51257">
    <property type="entry name" value="PROKAR_LIPOPROTEIN"/>
    <property type="match status" value="1"/>
</dbReference>
<accession>A0A023BRC7</accession>
<dbReference type="AlphaFoldDB" id="A0A023BRC7"/>
<gene>
    <name evidence="1" type="ORF">ATO12_20610</name>
</gene>